<accession>A0A6A4IEG7</accession>
<dbReference type="PROSITE" id="PS00455">
    <property type="entry name" value="AMP_BINDING"/>
    <property type="match status" value="1"/>
</dbReference>
<feature type="domain" description="AMP-binding enzyme C-terminal" evidence="2">
    <location>
        <begin position="378"/>
        <end position="459"/>
    </location>
</feature>
<dbReference type="Gene3D" id="2.30.38.10">
    <property type="entry name" value="Luciferase, Domain 3"/>
    <property type="match status" value="1"/>
</dbReference>
<sequence length="479" mass="52935">MSFVEERDVGNPNNVDYPICIWAVHRLMGVISAANPTFTPSELAHQLRQVKPALIIAHTQTFETAQAAAKEVGISERRIVILEDLDSGITAPEFSPCYYCRPWEGKERIAFLSASSGTTGVPKVVAISHYAVIANCLQTAAHNKVGENYTSWDKQRYRAGDTCIAVLPFYHIYGLDVVLNLIMFCGMTLVVVPKFQFVPFLKSIERYKVTHLMVVPPQVLLLCKDPVVKQYNLSGIRMLLCAGSALTEELAEQLYKLLPDTEIGQAYGSTEATGVVSIWPVNQKRGVSGGQLIPGTVVRLLKSDGSLAGYNEPGELHAKTPSAAMGYYGNDKATSETFVDGWIYSGDLVMIDQNHEVIFIERLKEIMKVRGFQVSPAELEGCILDHPWVADVGVVGIPDEYSGELPIAFIVPSGNILEKEDASKIKASVIEHVARHKAPFKHLARVEFIDAIPKNPSGKLLRRILREKVHILITRQSRL</sequence>
<dbReference type="SUPFAM" id="SSF56801">
    <property type="entry name" value="Acetyl-CoA synthetase-like"/>
    <property type="match status" value="1"/>
</dbReference>
<name>A0A6A4IEG7_9AGAR</name>
<dbReference type="Gene3D" id="3.40.50.980">
    <property type="match status" value="2"/>
</dbReference>
<keyword evidence="4" id="KW-1185">Reference proteome</keyword>
<protein>
    <submittedName>
        <fullName evidence="3">Acetyl-CoA synthetase-like protein</fullName>
    </submittedName>
</protein>
<dbReference type="GO" id="GO:0016405">
    <property type="term" value="F:CoA-ligase activity"/>
    <property type="evidence" value="ECO:0007669"/>
    <property type="project" value="TreeGrafter"/>
</dbReference>
<dbReference type="InterPro" id="IPR000873">
    <property type="entry name" value="AMP-dep_synth/lig_dom"/>
</dbReference>
<dbReference type="InterPro" id="IPR020845">
    <property type="entry name" value="AMP-binding_CS"/>
</dbReference>
<evidence type="ECO:0000313" key="4">
    <source>
        <dbReference type="Proteomes" id="UP000799118"/>
    </source>
</evidence>
<reference evidence="3" key="1">
    <citation type="journal article" date="2019" name="Environ. Microbiol.">
        <title>Fungal ecological strategies reflected in gene transcription - a case study of two litter decomposers.</title>
        <authorList>
            <person name="Barbi F."/>
            <person name="Kohler A."/>
            <person name="Barry K."/>
            <person name="Baskaran P."/>
            <person name="Daum C."/>
            <person name="Fauchery L."/>
            <person name="Ihrmark K."/>
            <person name="Kuo A."/>
            <person name="LaButti K."/>
            <person name="Lipzen A."/>
            <person name="Morin E."/>
            <person name="Grigoriev I.V."/>
            <person name="Henrissat B."/>
            <person name="Lindahl B."/>
            <person name="Martin F."/>
        </authorList>
    </citation>
    <scope>NUCLEOTIDE SEQUENCE</scope>
    <source>
        <strain evidence="3">JB14</strain>
    </source>
</reference>
<proteinExistence type="predicted"/>
<dbReference type="PANTHER" id="PTHR24096">
    <property type="entry name" value="LONG-CHAIN-FATTY-ACID--COA LIGASE"/>
    <property type="match status" value="1"/>
</dbReference>
<evidence type="ECO:0000259" key="2">
    <source>
        <dbReference type="Pfam" id="PF13193"/>
    </source>
</evidence>
<dbReference type="EMBL" id="ML769389">
    <property type="protein sequence ID" value="KAE9408991.1"/>
    <property type="molecule type" value="Genomic_DNA"/>
</dbReference>
<organism evidence="3 4">
    <name type="scientific">Gymnopus androsaceus JB14</name>
    <dbReference type="NCBI Taxonomy" id="1447944"/>
    <lineage>
        <taxon>Eukaryota</taxon>
        <taxon>Fungi</taxon>
        <taxon>Dikarya</taxon>
        <taxon>Basidiomycota</taxon>
        <taxon>Agaricomycotina</taxon>
        <taxon>Agaricomycetes</taxon>
        <taxon>Agaricomycetidae</taxon>
        <taxon>Agaricales</taxon>
        <taxon>Marasmiineae</taxon>
        <taxon>Omphalotaceae</taxon>
        <taxon>Gymnopus</taxon>
    </lineage>
</organism>
<gene>
    <name evidence="3" type="ORF">BT96DRAFT_985314</name>
</gene>
<dbReference type="Pfam" id="PF00501">
    <property type="entry name" value="AMP-binding"/>
    <property type="match status" value="1"/>
</dbReference>
<dbReference type="Proteomes" id="UP000799118">
    <property type="component" value="Unassembled WGS sequence"/>
</dbReference>
<evidence type="ECO:0000313" key="3">
    <source>
        <dbReference type="EMBL" id="KAE9408991.1"/>
    </source>
</evidence>
<dbReference type="AlphaFoldDB" id="A0A6A4IEG7"/>
<dbReference type="InterPro" id="IPR025110">
    <property type="entry name" value="AMP-bd_C"/>
</dbReference>
<dbReference type="PANTHER" id="PTHR24096:SF422">
    <property type="entry name" value="BCDNA.GH02901"/>
    <property type="match status" value="1"/>
</dbReference>
<evidence type="ECO:0000259" key="1">
    <source>
        <dbReference type="Pfam" id="PF00501"/>
    </source>
</evidence>
<dbReference type="Gene3D" id="3.30.300.30">
    <property type="match status" value="1"/>
</dbReference>
<dbReference type="OrthoDB" id="6509636at2759"/>
<feature type="domain" description="AMP-dependent synthetase/ligase" evidence="1">
    <location>
        <begin position="12"/>
        <end position="328"/>
    </location>
</feature>
<dbReference type="Pfam" id="PF13193">
    <property type="entry name" value="AMP-binding_C"/>
    <property type="match status" value="1"/>
</dbReference>
<dbReference type="InterPro" id="IPR045851">
    <property type="entry name" value="AMP-bd_C_sf"/>
</dbReference>